<dbReference type="PROSITE" id="PS51263">
    <property type="entry name" value="ADF_H"/>
    <property type="match status" value="1"/>
</dbReference>
<evidence type="ECO:0000256" key="3">
    <source>
        <dbReference type="ARBA" id="ARBA00023203"/>
    </source>
</evidence>
<dbReference type="InterPro" id="IPR029006">
    <property type="entry name" value="ADF-H/Gelsolin-like_dom_sf"/>
</dbReference>
<dbReference type="EMBL" id="JAODUO010000065">
    <property type="protein sequence ID" value="KAK2190915.1"/>
    <property type="molecule type" value="Genomic_DNA"/>
</dbReference>
<dbReference type="SUPFAM" id="SSF55753">
    <property type="entry name" value="Actin depolymerizing proteins"/>
    <property type="match status" value="1"/>
</dbReference>
<dbReference type="AlphaFoldDB" id="A0AAD9UIT7"/>
<gene>
    <name evidence="10" type="ORF">NP493_65g07065</name>
</gene>
<keyword evidence="2" id="KW-0963">Cytoplasm</keyword>
<dbReference type="Gene3D" id="3.40.20.10">
    <property type="entry name" value="Severin"/>
    <property type="match status" value="1"/>
</dbReference>
<dbReference type="PANTHER" id="PTHR10829:SF29">
    <property type="entry name" value="COACTOSIN-LIKE PROTEIN"/>
    <property type="match status" value="1"/>
</dbReference>
<dbReference type="FunFam" id="3.40.20.10:FF:000018">
    <property type="entry name" value="Coactosin-like 1"/>
    <property type="match status" value="1"/>
</dbReference>
<evidence type="ECO:0000256" key="7">
    <source>
        <dbReference type="ARBA" id="ARBA00062335"/>
    </source>
</evidence>
<dbReference type="Proteomes" id="UP001209878">
    <property type="component" value="Unassembled WGS sequence"/>
</dbReference>
<protein>
    <recommendedName>
        <fullName evidence="8">Coactosin-like protein</fullName>
    </recommendedName>
</protein>
<accession>A0AAD9UIT7</accession>
<evidence type="ECO:0000313" key="10">
    <source>
        <dbReference type="EMBL" id="KAK2190915.1"/>
    </source>
</evidence>
<evidence type="ECO:0000256" key="5">
    <source>
        <dbReference type="ARBA" id="ARBA00038052"/>
    </source>
</evidence>
<evidence type="ECO:0000313" key="11">
    <source>
        <dbReference type="Proteomes" id="UP001209878"/>
    </source>
</evidence>
<proteinExistence type="inferred from homology"/>
<comment type="function">
    <text evidence="6">Binds to F-actin in a calcium-independent manner. Has no direct effect on actin depolymerization. Acts as a chaperone for ALOX5 (5LO), influencing both its stability and activity in leukotrienes synthesis.</text>
</comment>
<reference evidence="10" key="1">
    <citation type="journal article" date="2023" name="Mol. Biol. Evol.">
        <title>Third-Generation Sequencing Reveals the Adaptive Role of the Epigenome in Three Deep-Sea Polychaetes.</title>
        <authorList>
            <person name="Perez M."/>
            <person name="Aroh O."/>
            <person name="Sun Y."/>
            <person name="Lan Y."/>
            <person name="Juniper S.K."/>
            <person name="Young C.R."/>
            <person name="Angers B."/>
            <person name="Qian P.Y."/>
        </authorList>
    </citation>
    <scope>NUCLEOTIDE SEQUENCE</scope>
    <source>
        <strain evidence="10">R07B-5</strain>
    </source>
</reference>
<comment type="caution">
    <text evidence="10">The sequence shown here is derived from an EMBL/GenBank/DDBJ whole genome shotgun (WGS) entry which is preliminary data.</text>
</comment>
<dbReference type="PANTHER" id="PTHR10829">
    <property type="entry name" value="CORTACTIN AND DREBRIN"/>
    <property type="match status" value="1"/>
</dbReference>
<evidence type="ECO:0000259" key="9">
    <source>
        <dbReference type="PROSITE" id="PS51263"/>
    </source>
</evidence>
<dbReference type="GO" id="GO:0030427">
    <property type="term" value="C:site of polarized growth"/>
    <property type="evidence" value="ECO:0007669"/>
    <property type="project" value="TreeGrafter"/>
</dbReference>
<sequence length="145" mass="16325">MSSGVDRDAVITAYQDVRDDKTDTTWAVFKYDDENRINHESSGSDYDDFKVLFSDDERAFGFVRMTTGDEMSKRVKFVLVTWMGGNVRPGAKKGKGGEGRGKDEGFFQNFAVEIQTSDLDELEYDYVLQELRKAGGANYGTGNRD</sequence>
<evidence type="ECO:0000256" key="4">
    <source>
        <dbReference type="ARBA" id="ARBA00023212"/>
    </source>
</evidence>
<dbReference type="InterPro" id="IPR002108">
    <property type="entry name" value="ADF-H"/>
</dbReference>
<dbReference type="GO" id="GO:0051015">
    <property type="term" value="F:actin filament binding"/>
    <property type="evidence" value="ECO:0007669"/>
    <property type="project" value="TreeGrafter"/>
</dbReference>
<dbReference type="GO" id="GO:0005884">
    <property type="term" value="C:actin filament"/>
    <property type="evidence" value="ECO:0007669"/>
    <property type="project" value="TreeGrafter"/>
</dbReference>
<dbReference type="CDD" id="cd11282">
    <property type="entry name" value="ADF_coactosin_like"/>
    <property type="match status" value="1"/>
</dbReference>
<organism evidence="10 11">
    <name type="scientific">Ridgeia piscesae</name>
    <name type="common">Tubeworm</name>
    <dbReference type="NCBI Taxonomy" id="27915"/>
    <lineage>
        <taxon>Eukaryota</taxon>
        <taxon>Metazoa</taxon>
        <taxon>Spiralia</taxon>
        <taxon>Lophotrochozoa</taxon>
        <taxon>Annelida</taxon>
        <taxon>Polychaeta</taxon>
        <taxon>Sedentaria</taxon>
        <taxon>Canalipalpata</taxon>
        <taxon>Sabellida</taxon>
        <taxon>Siboglinidae</taxon>
        <taxon>Ridgeia</taxon>
    </lineage>
</organism>
<evidence type="ECO:0000256" key="6">
    <source>
        <dbReference type="ARBA" id="ARBA00058385"/>
    </source>
</evidence>
<keyword evidence="11" id="KW-1185">Reference proteome</keyword>
<evidence type="ECO:0000256" key="8">
    <source>
        <dbReference type="ARBA" id="ARBA00068121"/>
    </source>
</evidence>
<feature type="domain" description="ADF-H" evidence="9">
    <location>
        <begin position="2"/>
        <end position="132"/>
    </location>
</feature>
<dbReference type="Pfam" id="PF00241">
    <property type="entry name" value="Cofilin_ADF"/>
    <property type="match status" value="1"/>
</dbReference>
<comment type="similarity">
    <text evidence="5">Belongs to the actin-binding proteins ADF family. Coactosin subfamily.</text>
</comment>
<dbReference type="GO" id="GO:0030833">
    <property type="term" value="P:regulation of actin filament polymerization"/>
    <property type="evidence" value="ECO:0007669"/>
    <property type="project" value="TreeGrafter"/>
</dbReference>
<name>A0AAD9UIT7_RIDPI</name>
<comment type="subunit">
    <text evidence="7">Interacts with 5-lipoxygenase (ALOX5/5LO) in a calcium-independent manner. Binds to F-actin with a stoichiometry of 1:2.</text>
</comment>
<comment type="subcellular location">
    <subcellularLocation>
        <location evidence="1">Cytoplasm</location>
        <location evidence="1">Cytoskeleton</location>
    </subcellularLocation>
</comment>
<keyword evidence="4" id="KW-0206">Cytoskeleton</keyword>
<keyword evidence="3" id="KW-0009">Actin-binding</keyword>
<evidence type="ECO:0000256" key="1">
    <source>
        <dbReference type="ARBA" id="ARBA00004245"/>
    </source>
</evidence>
<dbReference type="SMART" id="SM00102">
    <property type="entry name" value="ADF"/>
    <property type="match status" value="1"/>
</dbReference>
<dbReference type="GO" id="GO:0030864">
    <property type="term" value="C:cortical actin cytoskeleton"/>
    <property type="evidence" value="ECO:0007669"/>
    <property type="project" value="TreeGrafter"/>
</dbReference>
<evidence type="ECO:0000256" key="2">
    <source>
        <dbReference type="ARBA" id="ARBA00022490"/>
    </source>
</evidence>